<keyword evidence="10" id="KW-0472">Membrane</keyword>
<keyword evidence="4" id="KW-0648">Protein biosynthesis</keyword>
<feature type="compositionally biased region" description="Basic and acidic residues" evidence="9">
    <location>
        <begin position="862"/>
        <end position="873"/>
    </location>
</feature>
<evidence type="ECO:0000256" key="5">
    <source>
        <dbReference type="ARBA" id="ARBA00023146"/>
    </source>
</evidence>
<dbReference type="Gene3D" id="1.10.240.10">
    <property type="entry name" value="Tyrosyl-Transfer RNA Synthetase"/>
    <property type="match status" value="1"/>
</dbReference>
<accession>A0A086L0D2</accession>
<name>A0A086L0D2_TOXGO</name>
<evidence type="ECO:0000313" key="12">
    <source>
        <dbReference type="EMBL" id="KFG50100.1"/>
    </source>
</evidence>
<dbReference type="SUPFAM" id="SSF55174">
    <property type="entry name" value="Alpha-L RNA-binding motif"/>
    <property type="match status" value="1"/>
</dbReference>
<comment type="caution">
    <text evidence="12">The sequence shown here is derived from an EMBL/GenBank/DDBJ whole genome shotgun (WGS) entry which is preliminary data.</text>
</comment>
<dbReference type="OrthoDB" id="337870at2759"/>
<dbReference type="Pfam" id="PF01479">
    <property type="entry name" value="S4"/>
    <property type="match status" value="1"/>
</dbReference>
<gene>
    <name evidence="12" type="ORF">TGFOU_273410</name>
</gene>
<dbReference type="CDD" id="cd00165">
    <property type="entry name" value="S4"/>
    <property type="match status" value="1"/>
</dbReference>
<dbReference type="InterPro" id="IPR002942">
    <property type="entry name" value="S4_RNA-bd"/>
</dbReference>
<evidence type="ECO:0000256" key="1">
    <source>
        <dbReference type="ARBA" id="ARBA00022598"/>
    </source>
</evidence>
<feature type="domain" description="RNA-binding S4" evidence="11">
    <location>
        <begin position="1100"/>
        <end position="1124"/>
    </location>
</feature>
<feature type="compositionally biased region" description="Acidic residues" evidence="9">
    <location>
        <begin position="1173"/>
        <end position="1183"/>
    </location>
</feature>
<evidence type="ECO:0000256" key="10">
    <source>
        <dbReference type="SAM" id="Phobius"/>
    </source>
</evidence>
<feature type="compositionally biased region" description="Basic and acidic residues" evidence="9">
    <location>
        <begin position="1149"/>
        <end position="1172"/>
    </location>
</feature>
<feature type="region of interest" description="Disordered" evidence="9">
    <location>
        <begin position="1145"/>
        <end position="1217"/>
    </location>
</feature>
<feature type="region of interest" description="Disordered" evidence="9">
    <location>
        <begin position="973"/>
        <end position="996"/>
    </location>
</feature>
<proteinExistence type="predicted"/>
<feature type="region of interest" description="Disordered" evidence="9">
    <location>
        <begin position="508"/>
        <end position="540"/>
    </location>
</feature>
<evidence type="ECO:0000259" key="11">
    <source>
        <dbReference type="Pfam" id="PF01479"/>
    </source>
</evidence>
<evidence type="ECO:0000313" key="13">
    <source>
        <dbReference type="Proteomes" id="UP000028838"/>
    </source>
</evidence>
<keyword evidence="2" id="KW-0547">Nucleotide-binding</keyword>
<feature type="region of interest" description="Disordered" evidence="9">
    <location>
        <begin position="852"/>
        <end position="883"/>
    </location>
</feature>
<dbReference type="Proteomes" id="UP000028838">
    <property type="component" value="Unassembled WGS sequence"/>
</dbReference>
<dbReference type="Gene3D" id="3.40.50.620">
    <property type="entry name" value="HUPs"/>
    <property type="match status" value="1"/>
</dbReference>
<keyword evidence="10" id="KW-1133">Transmembrane helix</keyword>
<evidence type="ECO:0000256" key="4">
    <source>
        <dbReference type="ARBA" id="ARBA00022917"/>
    </source>
</evidence>
<keyword evidence="1 12" id="KW-0436">Ligase</keyword>
<dbReference type="InterPro" id="IPR014729">
    <property type="entry name" value="Rossmann-like_a/b/a_fold"/>
</dbReference>
<evidence type="ECO:0000256" key="6">
    <source>
        <dbReference type="ARBA" id="ARBA00033323"/>
    </source>
</evidence>
<keyword evidence="10" id="KW-0812">Transmembrane</keyword>
<dbReference type="GO" id="GO:0005524">
    <property type="term" value="F:ATP binding"/>
    <property type="evidence" value="ECO:0007669"/>
    <property type="project" value="UniProtKB-KW"/>
</dbReference>
<organism evidence="12 13">
    <name type="scientific">Toxoplasma gondii FOU</name>
    <dbReference type="NCBI Taxonomy" id="943167"/>
    <lineage>
        <taxon>Eukaryota</taxon>
        <taxon>Sar</taxon>
        <taxon>Alveolata</taxon>
        <taxon>Apicomplexa</taxon>
        <taxon>Conoidasida</taxon>
        <taxon>Coccidia</taxon>
        <taxon>Eucoccidiorida</taxon>
        <taxon>Eimeriorina</taxon>
        <taxon>Sarcocystidae</taxon>
        <taxon>Toxoplasma</taxon>
    </lineage>
</organism>
<dbReference type="InterPro" id="IPR002305">
    <property type="entry name" value="aa-tRNA-synth_Ic"/>
</dbReference>
<evidence type="ECO:0000256" key="2">
    <source>
        <dbReference type="ARBA" id="ARBA00022741"/>
    </source>
</evidence>
<keyword evidence="5" id="KW-0030">Aminoacyl-tRNA synthetase</keyword>
<feature type="compositionally biased region" description="Basic and acidic residues" evidence="9">
    <location>
        <begin position="1184"/>
        <end position="1209"/>
    </location>
</feature>
<dbReference type="VEuPathDB" id="ToxoDB:TGFOU_273410"/>
<feature type="transmembrane region" description="Helical" evidence="10">
    <location>
        <begin position="33"/>
        <end position="50"/>
    </location>
</feature>
<dbReference type="InterPro" id="IPR024088">
    <property type="entry name" value="Tyr-tRNA-ligase_bac-type"/>
</dbReference>
<protein>
    <recommendedName>
        <fullName evidence="6">Tyrosyl-tRNA synthetase</fullName>
    </recommendedName>
</protein>
<dbReference type="SUPFAM" id="SSF52374">
    <property type="entry name" value="Nucleotidylyl transferase"/>
    <property type="match status" value="1"/>
</dbReference>
<dbReference type="PANTHER" id="PTHR11766:SF0">
    <property type="entry name" value="TYROSINE--TRNA LIGASE, MITOCHONDRIAL"/>
    <property type="match status" value="1"/>
</dbReference>
<dbReference type="GO" id="GO:0004831">
    <property type="term" value="F:tyrosine-tRNA ligase activity"/>
    <property type="evidence" value="ECO:0007669"/>
    <property type="project" value="UniProtKB-EC"/>
</dbReference>
<feature type="transmembrane region" description="Helical" evidence="10">
    <location>
        <begin position="131"/>
        <end position="151"/>
    </location>
</feature>
<dbReference type="GO" id="GO:0005829">
    <property type="term" value="C:cytosol"/>
    <property type="evidence" value="ECO:0007669"/>
    <property type="project" value="TreeGrafter"/>
</dbReference>
<dbReference type="InterPro" id="IPR036986">
    <property type="entry name" value="S4_RNA-bd_sf"/>
</dbReference>
<comment type="catalytic activity">
    <reaction evidence="7">
        <text>tRNA(Tyr) + L-tyrosine + ATP = L-tyrosyl-tRNA(Tyr) + AMP + diphosphate + H(+)</text>
        <dbReference type="Rhea" id="RHEA:10220"/>
        <dbReference type="Rhea" id="RHEA-COMP:9706"/>
        <dbReference type="Rhea" id="RHEA-COMP:9707"/>
        <dbReference type="ChEBI" id="CHEBI:15378"/>
        <dbReference type="ChEBI" id="CHEBI:30616"/>
        <dbReference type="ChEBI" id="CHEBI:33019"/>
        <dbReference type="ChEBI" id="CHEBI:58315"/>
        <dbReference type="ChEBI" id="CHEBI:78442"/>
        <dbReference type="ChEBI" id="CHEBI:78536"/>
        <dbReference type="ChEBI" id="CHEBI:456215"/>
        <dbReference type="EC" id="6.1.1.1"/>
    </reaction>
</comment>
<evidence type="ECO:0000256" key="3">
    <source>
        <dbReference type="ARBA" id="ARBA00022840"/>
    </source>
</evidence>
<keyword evidence="8" id="KW-0694">RNA-binding</keyword>
<dbReference type="PANTHER" id="PTHR11766">
    <property type="entry name" value="TYROSYL-TRNA SYNTHETASE"/>
    <property type="match status" value="1"/>
</dbReference>
<reference evidence="12 13" key="1">
    <citation type="submission" date="2014-07" db="EMBL/GenBank/DDBJ databases">
        <authorList>
            <person name="Sibley D."/>
            <person name="Venepally P."/>
            <person name="Karamycheva S."/>
            <person name="Hadjithomas M."/>
            <person name="Khan A."/>
            <person name="Brunk B."/>
            <person name="Roos D."/>
            <person name="Caler E."/>
            <person name="Lorenzi H."/>
        </authorList>
    </citation>
    <scope>NUCLEOTIDE SEQUENCE [LARGE SCALE GENOMIC DNA]</scope>
    <source>
        <strain evidence="12 13">FOU</strain>
    </source>
</reference>
<evidence type="ECO:0000256" key="8">
    <source>
        <dbReference type="PROSITE-ProRule" id="PRU00182"/>
    </source>
</evidence>
<keyword evidence="3" id="KW-0067">ATP-binding</keyword>
<dbReference type="PROSITE" id="PS50889">
    <property type="entry name" value="S4"/>
    <property type="match status" value="1"/>
</dbReference>
<sequence>MCVFFLCWALRKQVRLRFHRAWLSLLYPASRSLLFPSLSVVLPALCFPFLHNVVSFRFHDETVSSVLASSDPPHAQSREPVVSPASRVVALSRHANRVSYVGKMSCLHCIPSFSLPFSASVGWGKLRDTRIFFVFLASLLSAGLLHVSAGARSPSLFSFSDPSLSFRPFESFSPSLSSALDPSSSRSSSLSDSMSRSLLESGDPSLVRSRASACLRDFLSRFHSSSSSESSLRLQLNVSPSALLTPKFASFLNPPSASVPLCASNMASGSLAKLSACSRCPQPCCGPSRRVVRSFLAPLLSPRVPGRASHALKFLRYGPQKTQTVGMPSSRLPGASLAFMPSPWHIAQTRQTPSPASLCSSSASPRPCPSSFTVCFSLSSPLRLDPARDTRRPRWPFAAVWSFSPSVSTSPASRSSSSRPTADSSSPCPLSAESSRAPLADALSLSACGDDIGEADEESRTLEEHAFASPFLADACRRGVLAHGNALPRLDQLLTSWTAALLEQEGRKRRVGELESSKMNPHHGCQKTGQPSGERGMPDEQPDAPLSFYLGIDLTGGSLHIGHLLPLLLLRRLQCLQLVRPVLLLGTATTLVGDPTGKFLNFVKSKRLFSSLSAASPKRSSLLDSVLRDLAADARWRAESEEKAEGSRGCMQPNSPQAFCLDVAKAGEVESNRDAIARQLAQLFNLDSASDGVVPALRPEPAETLCSSLSISPPSPPPAAIVENCSWLSGLSSLDFLTEFGAFLSLPRLLSRSSVEETLGPCLFGRGDRSPTRSSSRNKANFSFASLAYAVLQAVDWCFLRRRFGVVGQVGGRDQWGNISTGLELARRRDNLCLFGLTTPLLLNRAGVKMGKSGGGAGTKGTRREGEGEKAGGGKEGAMHANTPGGKTVWLRKDLTPPVEFWRYWRNVDDADVKRLLRWFTLLSLPEIEALEEDTRHCGAGALNYLKEVLADHVTTLVHGPSVTKAVRAVVTAGRRQSSAPGVSRVDPSGALQGGEVAPANEFDQAKEPNAARLPPTHFLKSSCVGPSQTEARGVGEKPGQLPLSGGVPGVSPESRGTGTHAPEAEDAPPAEQVCLGDGGDTPGSQKRLSLSRLLAGVCLCPSRAAARRLIAQGAVRINGKRIQADGEITLADFEEFVWRPSAAGAAIQEKRDEKHGRGGERADGERARGTEGEEEVEKEATDEEGRLERHDEQETEQNKENRNEENLEKATQPVHQSVISVGKKGFAVIHLIDDADWPPEKRNDHLLVAE</sequence>
<dbReference type="Gene3D" id="3.10.290.10">
    <property type="entry name" value="RNA-binding S4 domain"/>
    <property type="match status" value="1"/>
</dbReference>
<dbReference type="Pfam" id="PF00579">
    <property type="entry name" value="tRNA-synt_1b"/>
    <property type="match status" value="3"/>
</dbReference>
<evidence type="ECO:0000256" key="7">
    <source>
        <dbReference type="ARBA" id="ARBA00048248"/>
    </source>
</evidence>
<evidence type="ECO:0000256" key="9">
    <source>
        <dbReference type="SAM" id="MobiDB-lite"/>
    </source>
</evidence>
<dbReference type="EMBL" id="AEYH02001494">
    <property type="protein sequence ID" value="KFG50100.1"/>
    <property type="molecule type" value="Genomic_DNA"/>
</dbReference>
<feature type="region of interest" description="Disordered" evidence="9">
    <location>
        <begin position="404"/>
        <end position="433"/>
    </location>
</feature>
<dbReference type="AlphaFoldDB" id="A0A086L0D2"/>
<dbReference type="GO" id="GO:0006418">
    <property type="term" value="P:tRNA aminoacylation for protein translation"/>
    <property type="evidence" value="ECO:0007669"/>
    <property type="project" value="InterPro"/>
</dbReference>
<dbReference type="GO" id="GO:0003723">
    <property type="term" value="F:RNA binding"/>
    <property type="evidence" value="ECO:0007669"/>
    <property type="project" value="UniProtKB-KW"/>
</dbReference>
<feature type="region of interest" description="Disordered" evidence="9">
    <location>
        <begin position="1013"/>
        <end position="1072"/>
    </location>
</feature>